<evidence type="ECO:0000256" key="1">
    <source>
        <dbReference type="SAM" id="MobiDB-lite"/>
    </source>
</evidence>
<sequence length="511" mass="55510">MAATFEGSPKKRRRSGSDGPAGSSREQVTARKLEEIHRLRARTEVNFSGHVLAADETVQKRDTFVRGACAQREVAGFIAADASCLVQVALWGEVAQKYFESLTKALNEAEDGVFPRIEVTACQVATLKHPEGTSLRRLASTARTTVKLLEPTPLTISPSPRVLTTSAADLMHVPQVSCFMGVVSRLEARVFSQEDVGMREIGISVQNGYEVPVMLYGVQSEEEVELKDRVAVWFGEGKPPLANRDDSKGMIWLWGKPRKATKADPWTLAERASLAVTSAAALAASGAVGHAADAPSVAPKAAPSEPTLLDATSRTSGEIADFFRRLTAVLAPSIAGNRRMLATALKNAQALPCVLQNVVRQRSAWGATWNDLTRPENVEWAAHDGTKRAPAYALAMCKGHSWEYVGKASVYSTILVRLVMDAVEETADALDDVSRRTLLENICVHFNQAAKQQGQPSRLLLALGGARSLKFDLDPADIDRQYGGAKKRVTKRQAESGAPLERSKRALQRFE</sequence>
<proteinExistence type="predicted"/>
<reference evidence="2 3" key="1">
    <citation type="submission" date="2024-02" db="EMBL/GenBank/DDBJ databases">
        <authorList>
            <person name="Chen Y."/>
            <person name="Shah S."/>
            <person name="Dougan E. K."/>
            <person name="Thang M."/>
            <person name="Chan C."/>
        </authorList>
    </citation>
    <scope>NUCLEOTIDE SEQUENCE [LARGE SCALE GENOMIC DNA]</scope>
</reference>
<organism evidence="2 3">
    <name type="scientific">Durusdinium trenchii</name>
    <dbReference type="NCBI Taxonomy" id="1381693"/>
    <lineage>
        <taxon>Eukaryota</taxon>
        <taxon>Sar</taxon>
        <taxon>Alveolata</taxon>
        <taxon>Dinophyceae</taxon>
        <taxon>Suessiales</taxon>
        <taxon>Symbiodiniaceae</taxon>
        <taxon>Durusdinium</taxon>
    </lineage>
</organism>
<evidence type="ECO:0000313" key="2">
    <source>
        <dbReference type="EMBL" id="CAK9092715.1"/>
    </source>
</evidence>
<gene>
    <name evidence="2" type="ORF">SCF082_LOCUS43626</name>
</gene>
<evidence type="ECO:0000313" key="3">
    <source>
        <dbReference type="Proteomes" id="UP001642464"/>
    </source>
</evidence>
<dbReference type="Proteomes" id="UP001642464">
    <property type="component" value="Unassembled WGS sequence"/>
</dbReference>
<feature type="region of interest" description="Disordered" evidence="1">
    <location>
        <begin position="1"/>
        <end position="29"/>
    </location>
</feature>
<name>A0ABP0QWP0_9DINO</name>
<feature type="region of interest" description="Disordered" evidence="1">
    <location>
        <begin position="484"/>
        <end position="511"/>
    </location>
</feature>
<dbReference type="EMBL" id="CAXAMM010040355">
    <property type="protein sequence ID" value="CAK9092715.1"/>
    <property type="molecule type" value="Genomic_DNA"/>
</dbReference>
<comment type="caution">
    <text evidence="2">The sequence shown here is derived from an EMBL/GenBank/DDBJ whole genome shotgun (WGS) entry which is preliminary data.</text>
</comment>
<protein>
    <submittedName>
        <fullName evidence="2">Uncharacterized protein</fullName>
    </submittedName>
</protein>
<accession>A0ABP0QWP0</accession>
<feature type="compositionally biased region" description="Basic and acidic residues" evidence="1">
    <location>
        <begin position="501"/>
        <end position="511"/>
    </location>
</feature>
<keyword evidence="3" id="KW-1185">Reference proteome</keyword>